<keyword evidence="1" id="KW-0732">Signal</keyword>
<evidence type="ECO:0000313" key="4">
    <source>
        <dbReference type="Proteomes" id="UP000184268"/>
    </source>
</evidence>
<dbReference type="SMART" id="SM00234">
    <property type="entry name" value="START"/>
    <property type="match status" value="1"/>
</dbReference>
<name>A0A1M5NT17_9GAMM</name>
<reference evidence="3 4" key="1">
    <citation type="submission" date="2016-11" db="EMBL/GenBank/DDBJ databases">
        <authorList>
            <person name="Jaros S."/>
            <person name="Januszkiewicz K."/>
            <person name="Wedrychowicz H."/>
        </authorList>
    </citation>
    <scope>NUCLEOTIDE SEQUENCE [LARGE SCALE GENOMIC DNA]</scope>
    <source>
        <strain evidence="3 4">DSM 16917</strain>
    </source>
</reference>
<sequence>MKHATVIVLLLAMMTPSLASGEPLESGWHKARERKGIQVYRRPAADSAFKEFLAVAVLPASVDQVLTVLQDVEIGVEWVENVEQMQLVEQLDTNRSITYTYSEAPWPVSDRDAVVLNHYKVDATSGVVRLEQQGVPDALPEVAGAVRVPRLESLWVLTPLGPEQTQVRYQVLTDPGGHLPAWLINQVTVSQPYRTLLGLRSQLTR</sequence>
<organism evidence="3 4">
    <name type="scientific">Ferrimonas marina</name>
    <dbReference type="NCBI Taxonomy" id="299255"/>
    <lineage>
        <taxon>Bacteria</taxon>
        <taxon>Pseudomonadati</taxon>
        <taxon>Pseudomonadota</taxon>
        <taxon>Gammaproteobacteria</taxon>
        <taxon>Alteromonadales</taxon>
        <taxon>Ferrimonadaceae</taxon>
        <taxon>Ferrimonas</taxon>
    </lineage>
</organism>
<dbReference type="Pfam" id="PF01852">
    <property type="entry name" value="START"/>
    <property type="match status" value="1"/>
</dbReference>
<dbReference type="OrthoDB" id="5734556at2"/>
<dbReference type="PANTHER" id="PTHR19308:SF14">
    <property type="entry name" value="START DOMAIN-CONTAINING PROTEIN"/>
    <property type="match status" value="1"/>
</dbReference>
<protein>
    <submittedName>
        <fullName evidence="3">START domain-containing protein</fullName>
    </submittedName>
</protein>
<dbReference type="Gene3D" id="3.30.530.20">
    <property type="match status" value="1"/>
</dbReference>
<feature type="chain" id="PRO_5009912685" evidence="1">
    <location>
        <begin position="20"/>
        <end position="205"/>
    </location>
</feature>
<dbReference type="GO" id="GO:0005737">
    <property type="term" value="C:cytoplasm"/>
    <property type="evidence" value="ECO:0007669"/>
    <property type="project" value="UniProtKB-ARBA"/>
</dbReference>
<dbReference type="EMBL" id="FQXG01000001">
    <property type="protein sequence ID" value="SHG92706.1"/>
    <property type="molecule type" value="Genomic_DNA"/>
</dbReference>
<dbReference type="Proteomes" id="UP000184268">
    <property type="component" value="Unassembled WGS sequence"/>
</dbReference>
<dbReference type="RefSeq" id="WP_067658340.1">
    <property type="nucleotide sequence ID" value="NZ_FQXG01000001.1"/>
</dbReference>
<dbReference type="InterPro" id="IPR028347">
    <property type="entry name" value="START_dom_prot"/>
</dbReference>
<dbReference type="PIRSF" id="PIRSF039033">
    <property type="entry name" value="START_dom"/>
    <property type="match status" value="1"/>
</dbReference>
<dbReference type="CDD" id="cd08876">
    <property type="entry name" value="START_1"/>
    <property type="match status" value="1"/>
</dbReference>
<dbReference type="PANTHER" id="PTHR19308">
    <property type="entry name" value="PHOSPHATIDYLCHOLINE TRANSFER PROTEIN"/>
    <property type="match status" value="1"/>
</dbReference>
<feature type="domain" description="START" evidence="2">
    <location>
        <begin position="25"/>
        <end position="205"/>
    </location>
</feature>
<evidence type="ECO:0000256" key="1">
    <source>
        <dbReference type="SAM" id="SignalP"/>
    </source>
</evidence>
<evidence type="ECO:0000313" key="3">
    <source>
        <dbReference type="EMBL" id="SHG92706.1"/>
    </source>
</evidence>
<dbReference type="AlphaFoldDB" id="A0A1M5NT17"/>
<proteinExistence type="predicted"/>
<dbReference type="InterPro" id="IPR002913">
    <property type="entry name" value="START_lipid-bd_dom"/>
</dbReference>
<gene>
    <name evidence="3" type="ORF">SAMN02745129_1170</name>
</gene>
<dbReference type="GO" id="GO:0008289">
    <property type="term" value="F:lipid binding"/>
    <property type="evidence" value="ECO:0007669"/>
    <property type="project" value="InterPro"/>
</dbReference>
<dbReference type="STRING" id="299255.SAMN02745129_1170"/>
<dbReference type="InterPro" id="IPR023393">
    <property type="entry name" value="START-like_dom_sf"/>
</dbReference>
<dbReference type="InterPro" id="IPR051213">
    <property type="entry name" value="START_lipid_transfer"/>
</dbReference>
<dbReference type="PROSITE" id="PS50848">
    <property type="entry name" value="START"/>
    <property type="match status" value="1"/>
</dbReference>
<feature type="signal peptide" evidence="1">
    <location>
        <begin position="1"/>
        <end position="19"/>
    </location>
</feature>
<evidence type="ECO:0000259" key="2">
    <source>
        <dbReference type="PROSITE" id="PS50848"/>
    </source>
</evidence>
<keyword evidence="4" id="KW-1185">Reference proteome</keyword>
<dbReference type="SUPFAM" id="SSF55961">
    <property type="entry name" value="Bet v1-like"/>
    <property type="match status" value="1"/>
</dbReference>
<accession>A0A1M5NT17</accession>